<feature type="domain" description="VWFA" evidence="1">
    <location>
        <begin position="307"/>
        <end position="483"/>
    </location>
</feature>
<dbReference type="Gene3D" id="3.40.50.410">
    <property type="entry name" value="von Willebrand factor, type A domain"/>
    <property type="match status" value="1"/>
</dbReference>
<name>A0A4V2IVA5_9DEIN</name>
<dbReference type="Proteomes" id="UP000292858">
    <property type="component" value="Unassembled WGS sequence"/>
</dbReference>
<dbReference type="OrthoDB" id="9806395at2"/>
<sequence>MLWALRGAVLLFLLLAFLDPRWPAPARVVYLLDFSPSAREGVFAVAGSLPRDGIYVAFAERAVRLPAPTARRLDLGEGTDLRAAFREAEALGAQRVVLVSDGLLEPVPPPFPLDAVHVPPSPQVAVRLVPPPYPLYGETVGVGVVLEAPVPAEARLRVEGPGGILERSLRVEGRRSLVYAFSLTGEARVRARVEGEWGVREAEVRLAPADRGRALVLGDPALARYLEAQGFQVEEGPFRLPLEADLVAVGLGVADLPEGAVEALRAYLHRGGGLLFTATPKGLFFGGWDRFLAEDLPLKPLNRRGAALVLVLDVSGSMAEERRLEMAVQGALSLVRSASEDDYLGVVLFSSEARWLFPPRPMTPQGRREAESLLLSLRPGGGTILGPAYREAVLALQDLPVERKEILVLSDGIIYDPPEPILELARTSGMRTSTLALGAGADQAFLETLARAGGGTYYFAPVPQDLPRLFLQEGERLFAGEEVEGAFPLEARPHPLTEGFLPPPARVLLPARAEPWAEVLLWSGERAVLAVGERGEGRVAALATDLSRSWGEWEAAAGFLGGLARYLMGSRRALALYAYPEAGGVQVAVLGDLEAPVALAGGRETPLVPVAPGRFEARLPGEGVLLDRGRRVPLALPPAGEWAPVDGRAVLRALAEGSGGRLLTPEELGGPVAAPLGLRPYLLALALALFLLERLLEARASRPRGAV</sequence>
<dbReference type="PROSITE" id="PS50234">
    <property type="entry name" value="VWFA"/>
    <property type="match status" value="1"/>
</dbReference>
<dbReference type="CDD" id="cd00198">
    <property type="entry name" value="vWFA"/>
    <property type="match status" value="1"/>
</dbReference>
<evidence type="ECO:0000313" key="2">
    <source>
        <dbReference type="EMBL" id="TBH21545.1"/>
    </source>
</evidence>
<dbReference type="InterPro" id="IPR029062">
    <property type="entry name" value="Class_I_gatase-like"/>
</dbReference>
<gene>
    <name evidence="2" type="ORF">ETP66_02750</name>
</gene>
<dbReference type="SUPFAM" id="SSF53300">
    <property type="entry name" value="vWA-like"/>
    <property type="match status" value="1"/>
</dbReference>
<dbReference type="SUPFAM" id="SSF52317">
    <property type="entry name" value="Class I glutamine amidotransferase-like"/>
    <property type="match status" value="1"/>
</dbReference>
<proteinExistence type="predicted"/>
<dbReference type="InterPro" id="IPR036465">
    <property type="entry name" value="vWFA_dom_sf"/>
</dbReference>
<accession>A0A4V2IVA5</accession>
<dbReference type="AlphaFoldDB" id="A0A4V2IVA5"/>
<dbReference type="EMBL" id="SIJL01000002">
    <property type="protein sequence ID" value="TBH21545.1"/>
    <property type="molecule type" value="Genomic_DNA"/>
</dbReference>
<keyword evidence="3" id="KW-1185">Reference proteome</keyword>
<dbReference type="PANTHER" id="PTHR10579:SF43">
    <property type="entry name" value="ZINC FINGER (C3HC4-TYPE RING FINGER) FAMILY PROTEIN"/>
    <property type="match status" value="1"/>
</dbReference>
<protein>
    <submittedName>
        <fullName evidence="2">VWA domain-containing protein</fullName>
    </submittedName>
</protein>
<organism evidence="2 3">
    <name type="scientific">Thermus thermamylovorans</name>
    <dbReference type="NCBI Taxonomy" id="2509362"/>
    <lineage>
        <taxon>Bacteria</taxon>
        <taxon>Thermotogati</taxon>
        <taxon>Deinococcota</taxon>
        <taxon>Deinococci</taxon>
        <taxon>Thermales</taxon>
        <taxon>Thermaceae</taxon>
        <taxon>Thermus</taxon>
    </lineage>
</organism>
<evidence type="ECO:0000259" key="1">
    <source>
        <dbReference type="PROSITE" id="PS50234"/>
    </source>
</evidence>
<dbReference type="PANTHER" id="PTHR10579">
    <property type="entry name" value="CALCIUM-ACTIVATED CHLORIDE CHANNEL REGULATOR"/>
    <property type="match status" value="1"/>
</dbReference>
<dbReference type="InterPro" id="IPR002035">
    <property type="entry name" value="VWF_A"/>
</dbReference>
<dbReference type="RefSeq" id="WP_130840384.1">
    <property type="nucleotide sequence ID" value="NZ_SIJL01000002.1"/>
</dbReference>
<evidence type="ECO:0000313" key="3">
    <source>
        <dbReference type="Proteomes" id="UP000292858"/>
    </source>
</evidence>
<comment type="caution">
    <text evidence="2">The sequence shown here is derived from an EMBL/GenBank/DDBJ whole genome shotgun (WGS) entry which is preliminary data.</text>
</comment>
<reference evidence="2 3" key="1">
    <citation type="submission" date="2019-02" db="EMBL/GenBank/DDBJ databases">
        <title>Thermus sp. a novel from hot spring.</title>
        <authorList>
            <person name="Zhao Z."/>
        </authorList>
    </citation>
    <scope>NUCLEOTIDE SEQUENCE [LARGE SCALE GENOMIC DNA]</scope>
    <source>
        <strain evidence="2 3">CFH 72773T</strain>
    </source>
</reference>
<dbReference type="InterPro" id="IPR051266">
    <property type="entry name" value="CLCR"/>
</dbReference>
<dbReference type="SMART" id="SM00327">
    <property type="entry name" value="VWA"/>
    <property type="match status" value="1"/>
</dbReference>
<dbReference type="Pfam" id="PF13519">
    <property type="entry name" value="VWA_2"/>
    <property type="match status" value="1"/>
</dbReference>